<evidence type="ECO:0000313" key="2">
    <source>
        <dbReference type="EMBL" id="OWV32159.1"/>
    </source>
</evidence>
<evidence type="ECO:0000256" key="1">
    <source>
        <dbReference type="SAM" id="Phobius"/>
    </source>
</evidence>
<protein>
    <recommendedName>
        <fullName evidence="4">DUF1499 domain-containing protein</fullName>
    </recommendedName>
</protein>
<dbReference type="EMBL" id="NFZT01000001">
    <property type="protein sequence ID" value="OWV32159.1"/>
    <property type="molecule type" value="Genomic_DNA"/>
</dbReference>
<dbReference type="RefSeq" id="WP_088710958.1">
    <property type="nucleotide sequence ID" value="NZ_NFZT01000001.1"/>
</dbReference>
<keyword evidence="1" id="KW-0812">Transmembrane</keyword>
<dbReference type="OrthoDB" id="1523552at2"/>
<reference evidence="3" key="1">
    <citation type="submission" date="2017-05" db="EMBL/GenBank/DDBJ databases">
        <authorList>
            <person name="Lin X."/>
        </authorList>
    </citation>
    <scope>NUCLEOTIDE SEQUENCE [LARGE SCALE GENOMIC DNA]</scope>
    <source>
        <strain evidence="3">JLT2012</strain>
    </source>
</reference>
<evidence type="ECO:0008006" key="4">
    <source>
        <dbReference type="Google" id="ProtNLM"/>
    </source>
</evidence>
<proteinExistence type="predicted"/>
<keyword evidence="1" id="KW-1133">Transmembrane helix</keyword>
<comment type="caution">
    <text evidence="2">The sequence shown here is derived from an EMBL/GenBank/DDBJ whole genome shotgun (WGS) entry which is preliminary data.</text>
</comment>
<keyword evidence="1" id="KW-0472">Membrane</keyword>
<gene>
    <name evidence="2" type="ORF">B5C34_00970</name>
</gene>
<dbReference type="Pfam" id="PF07386">
    <property type="entry name" value="DUF1499"/>
    <property type="match status" value="1"/>
</dbReference>
<feature type="transmembrane region" description="Helical" evidence="1">
    <location>
        <begin position="71"/>
        <end position="91"/>
    </location>
</feature>
<name>A0A219B2W3_9SPHN</name>
<dbReference type="InterPro" id="IPR010865">
    <property type="entry name" value="DUF1499"/>
</dbReference>
<feature type="transmembrane region" description="Helical" evidence="1">
    <location>
        <begin position="40"/>
        <end position="64"/>
    </location>
</feature>
<dbReference type="AlphaFoldDB" id="A0A219B2W3"/>
<sequence length="238" mass="24840">MLTSRLSTIALIGALVAAGIVVLAGPLHRFGVPFGTVFSAMQIAAIAAAAFAILGIIALILAFARKRPKTAAIAAILIGGAGFLAPASMAAQAGNLPFIHDITTDTDDPPAFVDVVPLRADAPNPAAYDPAVAEQQKAGYPDIVPLHLDMPPEEAFARALAAVEESGWELHAAERDEGRIEATATTAWFGFKDDVVVRVRPESGGSVVDVRSKSRIGQSDLGKNAARIRDLLTRIETG</sequence>
<organism evidence="2 3">
    <name type="scientific">Pacificimonas flava</name>
    <dbReference type="NCBI Taxonomy" id="1234595"/>
    <lineage>
        <taxon>Bacteria</taxon>
        <taxon>Pseudomonadati</taxon>
        <taxon>Pseudomonadota</taxon>
        <taxon>Alphaproteobacteria</taxon>
        <taxon>Sphingomonadales</taxon>
        <taxon>Sphingosinicellaceae</taxon>
        <taxon>Pacificimonas</taxon>
    </lineage>
</organism>
<evidence type="ECO:0000313" key="3">
    <source>
        <dbReference type="Proteomes" id="UP000198462"/>
    </source>
</evidence>
<accession>A0A219B2W3</accession>
<keyword evidence="3" id="KW-1185">Reference proteome</keyword>
<dbReference type="Proteomes" id="UP000198462">
    <property type="component" value="Unassembled WGS sequence"/>
</dbReference>